<dbReference type="EMBL" id="LXQA010032467">
    <property type="protein sequence ID" value="MCH96493.1"/>
    <property type="molecule type" value="Genomic_DNA"/>
</dbReference>
<proteinExistence type="predicted"/>
<evidence type="ECO:0000313" key="2">
    <source>
        <dbReference type="Proteomes" id="UP000265520"/>
    </source>
</evidence>
<feature type="non-terminal residue" evidence="1">
    <location>
        <position position="1"/>
    </location>
</feature>
<dbReference type="AlphaFoldDB" id="A0A392NA73"/>
<keyword evidence="2" id="KW-1185">Reference proteome</keyword>
<accession>A0A392NA73</accession>
<sequence>TTAVSGEAVNPTAVLLVDLIPAKRVLATRAFHLEEFERDASNTLEFDAY</sequence>
<organism evidence="1 2">
    <name type="scientific">Trifolium medium</name>
    <dbReference type="NCBI Taxonomy" id="97028"/>
    <lineage>
        <taxon>Eukaryota</taxon>
        <taxon>Viridiplantae</taxon>
        <taxon>Streptophyta</taxon>
        <taxon>Embryophyta</taxon>
        <taxon>Tracheophyta</taxon>
        <taxon>Spermatophyta</taxon>
        <taxon>Magnoliopsida</taxon>
        <taxon>eudicotyledons</taxon>
        <taxon>Gunneridae</taxon>
        <taxon>Pentapetalae</taxon>
        <taxon>rosids</taxon>
        <taxon>fabids</taxon>
        <taxon>Fabales</taxon>
        <taxon>Fabaceae</taxon>
        <taxon>Papilionoideae</taxon>
        <taxon>50 kb inversion clade</taxon>
        <taxon>NPAAA clade</taxon>
        <taxon>Hologalegina</taxon>
        <taxon>IRL clade</taxon>
        <taxon>Trifolieae</taxon>
        <taxon>Trifolium</taxon>
    </lineage>
</organism>
<protein>
    <submittedName>
        <fullName evidence="1">Uncharacterized protein</fullName>
    </submittedName>
</protein>
<dbReference type="Proteomes" id="UP000265520">
    <property type="component" value="Unassembled WGS sequence"/>
</dbReference>
<comment type="caution">
    <text evidence="1">The sequence shown here is derived from an EMBL/GenBank/DDBJ whole genome shotgun (WGS) entry which is preliminary data.</text>
</comment>
<reference evidence="1 2" key="1">
    <citation type="journal article" date="2018" name="Front. Plant Sci.">
        <title>Red Clover (Trifolium pratense) and Zigzag Clover (T. medium) - A Picture of Genomic Similarities and Differences.</title>
        <authorList>
            <person name="Dluhosova J."/>
            <person name="Istvanek J."/>
            <person name="Nedelnik J."/>
            <person name="Repkova J."/>
        </authorList>
    </citation>
    <scope>NUCLEOTIDE SEQUENCE [LARGE SCALE GENOMIC DNA]</scope>
    <source>
        <strain evidence="2">cv. 10/8</strain>
        <tissue evidence="1">Leaf</tissue>
    </source>
</reference>
<evidence type="ECO:0000313" key="1">
    <source>
        <dbReference type="EMBL" id="MCH96493.1"/>
    </source>
</evidence>
<name>A0A392NA73_9FABA</name>